<evidence type="ECO:0000256" key="1">
    <source>
        <dbReference type="SAM" id="MobiDB-lite"/>
    </source>
</evidence>
<evidence type="ECO:0000313" key="2">
    <source>
        <dbReference type="EMBL" id="GFY66630.1"/>
    </source>
</evidence>
<keyword evidence="3" id="KW-1185">Reference proteome</keyword>
<feature type="compositionally biased region" description="Basic and acidic residues" evidence="1">
    <location>
        <begin position="123"/>
        <end position="134"/>
    </location>
</feature>
<organism evidence="2 3">
    <name type="scientific">Trichonephila inaurata madagascariensis</name>
    <dbReference type="NCBI Taxonomy" id="2747483"/>
    <lineage>
        <taxon>Eukaryota</taxon>
        <taxon>Metazoa</taxon>
        <taxon>Ecdysozoa</taxon>
        <taxon>Arthropoda</taxon>
        <taxon>Chelicerata</taxon>
        <taxon>Arachnida</taxon>
        <taxon>Araneae</taxon>
        <taxon>Araneomorphae</taxon>
        <taxon>Entelegynae</taxon>
        <taxon>Araneoidea</taxon>
        <taxon>Nephilidae</taxon>
        <taxon>Trichonephila</taxon>
        <taxon>Trichonephila inaurata</taxon>
    </lineage>
</organism>
<dbReference type="EMBL" id="BMAV01016140">
    <property type="protein sequence ID" value="GFY66630.1"/>
    <property type="molecule type" value="Genomic_DNA"/>
</dbReference>
<dbReference type="OrthoDB" id="6435224at2759"/>
<dbReference type="AlphaFoldDB" id="A0A8X6Y959"/>
<comment type="caution">
    <text evidence="2">The sequence shown here is derived from an EMBL/GenBank/DDBJ whole genome shotgun (WGS) entry which is preliminary data.</text>
</comment>
<name>A0A8X6Y959_9ARAC</name>
<dbReference type="Proteomes" id="UP000886998">
    <property type="component" value="Unassembled WGS sequence"/>
</dbReference>
<evidence type="ECO:0000313" key="3">
    <source>
        <dbReference type="Proteomes" id="UP000886998"/>
    </source>
</evidence>
<feature type="region of interest" description="Disordered" evidence="1">
    <location>
        <begin position="55"/>
        <end position="140"/>
    </location>
</feature>
<protein>
    <submittedName>
        <fullName evidence="2">Uncharacterized protein</fullName>
    </submittedName>
</protein>
<proteinExistence type="predicted"/>
<sequence>MEAVTCEWILEFEIPTLGGKKAVGDEAWTFCSWDENEFEYFGLLHTLREDVNLANTSRSSTPMDGNASIPDSPHSTKSSRSTNSVGGGSTSNDPTSLEEGVLNLNMSASQMRQMLANRRKKDPKKEPMDIRQKYEIIQQM</sequence>
<reference evidence="2" key="1">
    <citation type="submission" date="2020-08" db="EMBL/GenBank/DDBJ databases">
        <title>Multicomponent nature underlies the extraordinary mechanical properties of spider dragline silk.</title>
        <authorList>
            <person name="Kono N."/>
            <person name="Nakamura H."/>
            <person name="Mori M."/>
            <person name="Yoshida Y."/>
            <person name="Ohtoshi R."/>
            <person name="Malay A.D."/>
            <person name="Moran D.A.P."/>
            <person name="Tomita M."/>
            <person name="Numata K."/>
            <person name="Arakawa K."/>
        </authorList>
    </citation>
    <scope>NUCLEOTIDE SEQUENCE</scope>
</reference>
<gene>
    <name evidence="2" type="primary">NCL1_52858</name>
    <name evidence="2" type="ORF">TNIN_323451</name>
</gene>
<accession>A0A8X6Y959</accession>